<proteinExistence type="predicted"/>
<dbReference type="Pfam" id="PF04028">
    <property type="entry name" value="DUF374"/>
    <property type="match status" value="1"/>
</dbReference>
<evidence type="ECO:0000313" key="2">
    <source>
        <dbReference type="EMBL" id="GGX71885.1"/>
    </source>
</evidence>
<dbReference type="EMBL" id="BMYV01000002">
    <property type="protein sequence ID" value="GGX71885.1"/>
    <property type="molecule type" value="Genomic_DNA"/>
</dbReference>
<evidence type="ECO:0000313" key="3">
    <source>
        <dbReference type="Proteomes" id="UP000600865"/>
    </source>
</evidence>
<dbReference type="Proteomes" id="UP000600865">
    <property type="component" value="Unassembled WGS sequence"/>
</dbReference>
<comment type="caution">
    <text evidence="2">The sequence shown here is derived from an EMBL/GenBank/DDBJ whole genome shotgun (WGS) entry which is preliminary data.</text>
</comment>
<protein>
    <recommendedName>
        <fullName evidence="1">DUF374 domain-containing protein</fullName>
    </recommendedName>
</protein>
<reference evidence="2 3" key="1">
    <citation type="journal article" date="2014" name="Int. J. Syst. Evol. Microbiol.">
        <title>Complete genome sequence of Corynebacterium casei LMG S-19264T (=DSM 44701T), isolated from a smear-ripened cheese.</title>
        <authorList>
            <consortium name="US DOE Joint Genome Institute (JGI-PGF)"/>
            <person name="Walter F."/>
            <person name="Albersmeier A."/>
            <person name="Kalinowski J."/>
            <person name="Ruckert C."/>
        </authorList>
    </citation>
    <scope>NUCLEOTIDE SEQUENCE [LARGE SCALE GENOMIC DNA]</scope>
    <source>
        <strain evidence="2 3">KCTC 23968</strain>
    </source>
</reference>
<accession>A0A918KRJ0</accession>
<organism evidence="2 3">
    <name type="scientific">Litorimonas cladophorae</name>
    <dbReference type="NCBI Taxonomy" id="1220491"/>
    <lineage>
        <taxon>Bacteria</taxon>
        <taxon>Pseudomonadati</taxon>
        <taxon>Pseudomonadota</taxon>
        <taxon>Alphaproteobacteria</taxon>
        <taxon>Maricaulales</taxon>
        <taxon>Robiginitomaculaceae</taxon>
    </lineage>
</organism>
<dbReference type="InterPro" id="IPR007172">
    <property type="entry name" value="DUF374"/>
</dbReference>
<feature type="domain" description="DUF374" evidence="1">
    <location>
        <begin position="72"/>
        <end position="139"/>
    </location>
</feature>
<gene>
    <name evidence="2" type="ORF">GCM10011309_22630</name>
</gene>
<name>A0A918KRJ0_9PROT</name>
<dbReference type="AlphaFoldDB" id="A0A918KRJ0"/>
<evidence type="ECO:0000259" key="1">
    <source>
        <dbReference type="Pfam" id="PF04028"/>
    </source>
</evidence>
<dbReference type="RefSeq" id="WP_189585867.1">
    <property type="nucleotide sequence ID" value="NZ_BMYV01000002.1"/>
</dbReference>
<sequence length="239" mass="26124">MFKRLLRRPGVQNALGWLVAQYMRLIKLTTRWDIRHAERVQHIVDGKAGIIALTWHSRFMMLTSAWDKNLQQPYVMISRSRDGAVVAATCKALGLKTIRGSAKKGGKYKGGDAAAAGAMTAIRAGGCVVVTPDGPRGPRQRLGDGPLRLARATGAPLMPCTFAVARRKKFKSWDYFILPKLFGKGLIIWGTPVHVPADTSVADLEGIRVSIENEMNTLLAEADTELGHDPIEPAQGRKS</sequence>
<dbReference type="CDD" id="cd07983">
    <property type="entry name" value="LPLAT_DUF374-like"/>
    <property type="match status" value="1"/>
</dbReference>
<keyword evidence="3" id="KW-1185">Reference proteome</keyword>